<keyword evidence="2" id="KW-1185">Reference proteome</keyword>
<sequence>MRAITKTTMSIRTKSYTKAILDMFPKLLLFGEKYAIMMAKERLDSKQFDTLSNGSFHNARSIDYYNKETKRDYQLLLWAEGILTRQP</sequence>
<evidence type="ECO:0000313" key="2">
    <source>
        <dbReference type="Proteomes" id="UP000027586"/>
    </source>
</evidence>
<name>A0A068S6Z6_9FUNG</name>
<accession>A0A068S6Z6</accession>
<dbReference type="Proteomes" id="UP000027586">
    <property type="component" value="Unassembled WGS sequence"/>
</dbReference>
<dbReference type="EMBL" id="CBTN010000053">
    <property type="protein sequence ID" value="CDH58168.1"/>
    <property type="molecule type" value="Genomic_DNA"/>
</dbReference>
<dbReference type="VEuPathDB" id="FungiDB:LCOR_09041.1"/>
<dbReference type="AlphaFoldDB" id="A0A068S6Z6"/>
<reference evidence="1" key="1">
    <citation type="submission" date="2013-08" db="EMBL/GenBank/DDBJ databases">
        <title>Gene expansion shapes genome architecture in the human pathogen Lichtheimia corymbifera: an evolutionary genomics analysis in the ancient terrestrial Mucorales (Mucoromycotina).</title>
        <authorList>
            <person name="Schwartze V.U."/>
            <person name="Winter S."/>
            <person name="Shelest E."/>
            <person name="Marcet-Houben M."/>
            <person name="Horn F."/>
            <person name="Wehner S."/>
            <person name="Hoffmann K."/>
            <person name="Riege K."/>
            <person name="Sammeth M."/>
            <person name="Nowrousian M."/>
            <person name="Valiante V."/>
            <person name="Linde J."/>
            <person name="Jacobsen I.D."/>
            <person name="Marz M."/>
            <person name="Brakhage A.A."/>
            <person name="Gabaldon T."/>
            <person name="Bocker S."/>
            <person name="Voigt K."/>
        </authorList>
    </citation>
    <scope>NUCLEOTIDE SEQUENCE [LARGE SCALE GENOMIC DNA]</scope>
    <source>
        <strain evidence="1">FSU 9682</strain>
    </source>
</reference>
<comment type="caution">
    <text evidence="1">The sequence shown here is derived from an EMBL/GenBank/DDBJ whole genome shotgun (WGS) entry which is preliminary data.</text>
</comment>
<proteinExistence type="predicted"/>
<evidence type="ECO:0000313" key="1">
    <source>
        <dbReference type="EMBL" id="CDH58168.1"/>
    </source>
</evidence>
<organism evidence="1 2">
    <name type="scientific">Lichtheimia corymbifera JMRC:FSU:9682</name>
    <dbReference type="NCBI Taxonomy" id="1263082"/>
    <lineage>
        <taxon>Eukaryota</taxon>
        <taxon>Fungi</taxon>
        <taxon>Fungi incertae sedis</taxon>
        <taxon>Mucoromycota</taxon>
        <taxon>Mucoromycotina</taxon>
        <taxon>Mucoromycetes</taxon>
        <taxon>Mucorales</taxon>
        <taxon>Lichtheimiaceae</taxon>
        <taxon>Lichtheimia</taxon>
    </lineage>
</organism>
<protein>
    <submittedName>
        <fullName evidence="1">Uncharacterized protein</fullName>
    </submittedName>
</protein>
<gene>
    <name evidence="1" type="ORF">LCOR_09041.1</name>
</gene>